<organism evidence="2 3">
    <name type="scientific">Chara braunii</name>
    <name type="common">Braun's stonewort</name>
    <dbReference type="NCBI Taxonomy" id="69332"/>
    <lineage>
        <taxon>Eukaryota</taxon>
        <taxon>Viridiplantae</taxon>
        <taxon>Streptophyta</taxon>
        <taxon>Charophyceae</taxon>
        <taxon>Charales</taxon>
        <taxon>Characeae</taxon>
        <taxon>Chara</taxon>
    </lineage>
</organism>
<accession>A0A388LBY3</accession>
<feature type="region of interest" description="Disordered" evidence="1">
    <location>
        <begin position="215"/>
        <end position="235"/>
    </location>
</feature>
<evidence type="ECO:0000313" key="3">
    <source>
        <dbReference type="Proteomes" id="UP000265515"/>
    </source>
</evidence>
<reference evidence="2 3" key="1">
    <citation type="journal article" date="2018" name="Cell">
        <title>The Chara Genome: Secondary Complexity and Implications for Plant Terrestrialization.</title>
        <authorList>
            <person name="Nishiyama T."/>
            <person name="Sakayama H."/>
            <person name="Vries J.D."/>
            <person name="Buschmann H."/>
            <person name="Saint-Marcoux D."/>
            <person name="Ullrich K.K."/>
            <person name="Haas F.B."/>
            <person name="Vanderstraeten L."/>
            <person name="Becker D."/>
            <person name="Lang D."/>
            <person name="Vosolsobe S."/>
            <person name="Rombauts S."/>
            <person name="Wilhelmsson P.K.I."/>
            <person name="Janitza P."/>
            <person name="Kern R."/>
            <person name="Heyl A."/>
            <person name="Rumpler F."/>
            <person name="Villalobos L.I.A.C."/>
            <person name="Clay J.M."/>
            <person name="Skokan R."/>
            <person name="Toyoda A."/>
            <person name="Suzuki Y."/>
            <person name="Kagoshima H."/>
            <person name="Schijlen E."/>
            <person name="Tajeshwar N."/>
            <person name="Catarino B."/>
            <person name="Hetherington A.J."/>
            <person name="Saltykova A."/>
            <person name="Bonnot C."/>
            <person name="Breuninger H."/>
            <person name="Symeonidi A."/>
            <person name="Radhakrishnan G.V."/>
            <person name="Van Nieuwerburgh F."/>
            <person name="Deforce D."/>
            <person name="Chang C."/>
            <person name="Karol K.G."/>
            <person name="Hedrich R."/>
            <person name="Ulvskov P."/>
            <person name="Glockner G."/>
            <person name="Delwiche C.F."/>
            <person name="Petrasek J."/>
            <person name="Van de Peer Y."/>
            <person name="Friml J."/>
            <person name="Beilby M."/>
            <person name="Dolan L."/>
            <person name="Kohara Y."/>
            <person name="Sugano S."/>
            <person name="Fujiyama A."/>
            <person name="Delaux P.-M."/>
            <person name="Quint M."/>
            <person name="TheiBen G."/>
            <person name="Hagemann M."/>
            <person name="Harholt J."/>
            <person name="Dunand C."/>
            <person name="Zachgo S."/>
            <person name="Langdale J."/>
            <person name="Maumus F."/>
            <person name="Straeten D.V.D."/>
            <person name="Gould S.B."/>
            <person name="Rensing S.A."/>
        </authorList>
    </citation>
    <scope>NUCLEOTIDE SEQUENCE [LARGE SCALE GENOMIC DNA]</scope>
    <source>
        <strain evidence="2 3">S276</strain>
    </source>
</reference>
<dbReference type="Gramene" id="GBG79835">
    <property type="protein sequence ID" value="GBG79835"/>
    <property type="gene ID" value="CBR_g30100"/>
</dbReference>
<keyword evidence="3" id="KW-1185">Reference proteome</keyword>
<protein>
    <submittedName>
        <fullName evidence="2">Uncharacterized protein</fullName>
    </submittedName>
</protein>
<gene>
    <name evidence="2" type="ORF">CBR_g30100</name>
</gene>
<feature type="compositionally biased region" description="Basic and acidic residues" evidence="1">
    <location>
        <begin position="41"/>
        <end position="70"/>
    </location>
</feature>
<name>A0A388LBY3_CHABU</name>
<feature type="region of interest" description="Disordered" evidence="1">
    <location>
        <begin position="41"/>
        <end position="86"/>
    </location>
</feature>
<sequence>MVEDEAKKEAEKEARLAKMMDERLGVMDKKREEENKKIWERIEKGKEKEPGKPEGEKVTAAIDNKKRGQDEMAGAASSQPSTPRQRVKEVGALDAGLLLMNIDSVQRAQTQQNKLIESQQAQQNAMFEPMLGMIEKIEASHRLGFDRVKEGTKAVVADPGPGGRRRYQEEMGKELMSKYKQELVDLCKRDGIKYHNKKQAVADLTAIRVRDAYGDVEEDEQVEETAEESQEENPS</sequence>
<dbReference type="EMBL" id="BFEA01000329">
    <property type="protein sequence ID" value="GBG79835.1"/>
    <property type="molecule type" value="Genomic_DNA"/>
</dbReference>
<comment type="caution">
    <text evidence="2">The sequence shown here is derived from an EMBL/GenBank/DDBJ whole genome shotgun (WGS) entry which is preliminary data.</text>
</comment>
<proteinExistence type="predicted"/>
<dbReference type="Proteomes" id="UP000265515">
    <property type="component" value="Unassembled WGS sequence"/>
</dbReference>
<evidence type="ECO:0000313" key="2">
    <source>
        <dbReference type="EMBL" id="GBG79835.1"/>
    </source>
</evidence>
<evidence type="ECO:0000256" key="1">
    <source>
        <dbReference type="SAM" id="MobiDB-lite"/>
    </source>
</evidence>
<dbReference type="AlphaFoldDB" id="A0A388LBY3"/>